<dbReference type="Proteomes" id="UP000868349">
    <property type="component" value="Unassembled WGS sequence"/>
</dbReference>
<sequence>MYVGCWGVCWGGEEGKSGAICLCLMRRWRVLSCLHHCNILDFHDFSGMNEAHFANNNKGSFRSLYSFIRLRFSH</sequence>
<proteinExistence type="predicted"/>
<gene>
    <name evidence="1" type="ORF">AJR17_011700</name>
</gene>
<name>A0A1S9JE61_SHIBO</name>
<comment type="caution">
    <text evidence="1">The sequence shown here is derived from an EMBL/GenBank/DDBJ whole genome shotgun (WGS) entry which is preliminary data.</text>
</comment>
<accession>A0A1S9JE61</accession>
<reference evidence="1" key="1">
    <citation type="submission" date="2017-02" db="EMBL/GenBank/DDBJ databases">
        <title>Shigella draft genomes.</title>
        <authorList>
            <person name="Weis A.M."/>
            <person name="Weimer B.C."/>
            <person name="Gilpin B."/>
        </authorList>
    </citation>
    <scope>NUCLEOTIDE SEQUENCE [LARGE SCALE GENOMIC DNA]</scope>
    <source>
        <strain evidence="1">BCW_4868</strain>
    </source>
</reference>
<dbReference type="AlphaFoldDB" id="A0A1S9JE61"/>
<dbReference type="EMBL" id="MSJS02000041">
    <property type="protein sequence ID" value="OOO81103.1"/>
    <property type="molecule type" value="Genomic_DNA"/>
</dbReference>
<organism evidence="1">
    <name type="scientific">Shigella boydii</name>
    <dbReference type="NCBI Taxonomy" id="621"/>
    <lineage>
        <taxon>Bacteria</taxon>
        <taxon>Pseudomonadati</taxon>
        <taxon>Pseudomonadota</taxon>
        <taxon>Gammaproteobacteria</taxon>
        <taxon>Enterobacterales</taxon>
        <taxon>Enterobacteriaceae</taxon>
        <taxon>Shigella</taxon>
    </lineage>
</organism>
<protein>
    <submittedName>
        <fullName evidence="1">Uncharacterized protein</fullName>
    </submittedName>
</protein>
<evidence type="ECO:0000313" key="1">
    <source>
        <dbReference type="EMBL" id="OOO81103.1"/>
    </source>
</evidence>